<dbReference type="Gene3D" id="1.10.630.10">
    <property type="entry name" value="Cytochrome P450"/>
    <property type="match status" value="1"/>
</dbReference>
<evidence type="ECO:0000256" key="2">
    <source>
        <dbReference type="ARBA" id="ARBA00010617"/>
    </source>
</evidence>
<dbReference type="Proteomes" id="UP000503462">
    <property type="component" value="Chromosome 3"/>
</dbReference>
<dbReference type="PANTHER" id="PTHR46206:SF1">
    <property type="entry name" value="P450, PUTATIVE (EUROFUNG)-RELATED"/>
    <property type="match status" value="1"/>
</dbReference>
<keyword evidence="10" id="KW-1185">Reference proteome</keyword>
<dbReference type="OrthoDB" id="1844152at2759"/>
<comment type="cofactor">
    <cofactor evidence="1">
        <name>heme</name>
        <dbReference type="ChEBI" id="CHEBI:30413"/>
    </cofactor>
</comment>
<keyword evidence="8" id="KW-1133">Transmembrane helix</keyword>
<dbReference type="GO" id="GO:0016705">
    <property type="term" value="F:oxidoreductase activity, acting on paired donors, with incorporation or reduction of molecular oxygen"/>
    <property type="evidence" value="ECO:0007669"/>
    <property type="project" value="InterPro"/>
</dbReference>
<evidence type="ECO:0000256" key="7">
    <source>
        <dbReference type="ARBA" id="ARBA00023033"/>
    </source>
</evidence>
<evidence type="ECO:0000256" key="8">
    <source>
        <dbReference type="SAM" id="Phobius"/>
    </source>
</evidence>
<dbReference type="GO" id="GO:0004497">
    <property type="term" value="F:monooxygenase activity"/>
    <property type="evidence" value="ECO:0007669"/>
    <property type="project" value="UniProtKB-KW"/>
</dbReference>
<dbReference type="CDD" id="cd11041">
    <property type="entry name" value="CYP503A1-like"/>
    <property type="match status" value="1"/>
</dbReference>
<proteinExistence type="inferred from homology"/>
<sequence>MALPIDGRMIMGILISLIYIFHRYLTYGMRVVPKGLPWCGMQADKWFALSRAHLNEWTRSRDFIKDGYKKHGKRGKAWLTPNCNWQPEVVLAPDQIKWLINLPESAVSIYKVLIEDVAFTYTSPRSWDFSRPFHVEALNKMDLALMTDEMVDEIDLCTKRQLGSSIGQSTTFELDTTMWNFMAHITNRVFAGKDIAHNEKYLACNKLFVYSLIPTAVIIKAFIPTVLQPVLGRLLALPCRYLDWRCSRYLKPELQRYMQAAVDARSVEDRNPNMLQLMARFAVRSNDPRDWNTHNLASRLLALNFVGIHTSSAAAINAWIDILTADPALLVDLRREIDSVHAESGGRWTKAAVARLVLLDSTLRESLRFSAFKARGVERQVVAPEGVYLPDGTHLPYGTKIGVPTVDIHRDNDFYDRADEFVPDRFVGKAEFGLVNTSDIFLAFGHGRHAWFFSAHELKLLFAHMLMHYDFEPLSTRPEHTWASDFYVPGRVEITCRRRL</sequence>
<dbReference type="InterPro" id="IPR036396">
    <property type="entry name" value="Cyt_P450_sf"/>
</dbReference>
<gene>
    <name evidence="9" type="ORF">AMS68_004923</name>
</gene>
<keyword evidence="3" id="KW-0349">Heme</keyword>
<evidence type="ECO:0000256" key="5">
    <source>
        <dbReference type="ARBA" id="ARBA00023002"/>
    </source>
</evidence>
<evidence type="ECO:0000256" key="6">
    <source>
        <dbReference type="ARBA" id="ARBA00023004"/>
    </source>
</evidence>
<evidence type="ECO:0000256" key="1">
    <source>
        <dbReference type="ARBA" id="ARBA00001971"/>
    </source>
</evidence>
<dbReference type="SUPFAM" id="SSF48264">
    <property type="entry name" value="Cytochrome P450"/>
    <property type="match status" value="1"/>
</dbReference>
<feature type="transmembrane region" description="Helical" evidence="8">
    <location>
        <begin position="6"/>
        <end position="25"/>
    </location>
</feature>
<evidence type="ECO:0000256" key="3">
    <source>
        <dbReference type="ARBA" id="ARBA00022617"/>
    </source>
</evidence>
<dbReference type="PRINTS" id="PR00465">
    <property type="entry name" value="EP450IV"/>
</dbReference>
<dbReference type="AlphaFoldDB" id="A0A6H0XXJ4"/>
<dbReference type="InterPro" id="IPR001128">
    <property type="entry name" value="Cyt_P450"/>
</dbReference>
<dbReference type="GO" id="GO:0005506">
    <property type="term" value="F:iron ion binding"/>
    <property type="evidence" value="ECO:0007669"/>
    <property type="project" value="InterPro"/>
</dbReference>
<protein>
    <recommendedName>
        <fullName evidence="11">Cytochrome P450</fullName>
    </recommendedName>
</protein>
<feature type="transmembrane region" description="Helical" evidence="8">
    <location>
        <begin position="207"/>
        <end position="227"/>
    </location>
</feature>
<name>A0A6H0XXJ4_9PEZI</name>
<keyword evidence="8" id="KW-0472">Membrane</keyword>
<keyword evidence="8" id="KW-0812">Transmembrane</keyword>
<evidence type="ECO:0000256" key="4">
    <source>
        <dbReference type="ARBA" id="ARBA00022723"/>
    </source>
</evidence>
<keyword evidence="4" id="KW-0479">Metal-binding</keyword>
<dbReference type="Pfam" id="PF00067">
    <property type="entry name" value="p450"/>
    <property type="match status" value="1"/>
</dbReference>
<keyword evidence="5" id="KW-0560">Oxidoreductase</keyword>
<keyword evidence="6" id="KW-0408">Iron</keyword>
<accession>A0A6H0XXJ4</accession>
<evidence type="ECO:0000313" key="10">
    <source>
        <dbReference type="Proteomes" id="UP000503462"/>
    </source>
</evidence>
<evidence type="ECO:0000313" key="9">
    <source>
        <dbReference type="EMBL" id="QIW99405.1"/>
    </source>
</evidence>
<dbReference type="InterPro" id="IPR002403">
    <property type="entry name" value="Cyt_P450_E_grp-IV"/>
</dbReference>
<keyword evidence="7" id="KW-0503">Monooxygenase</keyword>
<dbReference type="GO" id="GO:0020037">
    <property type="term" value="F:heme binding"/>
    <property type="evidence" value="ECO:0007669"/>
    <property type="project" value="InterPro"/>
</dbReference>
<organism evidence="9 10">
    <name type="scientific">Peltaster fructicola</name>
    <dbReference type="NCBI Taxonomy" id="286661"/>
    <lineage>
        <taxon>Eukaryota</taxon>
        <taxon>Fungi</taxon>
        <taxon>Dikarya</taxon>
        <taxon>Ascomycota</taxon>
        <taxon>Pezizomycotina</taxon>
        <taxon>Dothideomycetes</taxon>
        <taxon>Dothideomycetes incertae sedis</taxon>
        <taxon>Peltaster</taxon>
    </lineage>
</organism>
<evidence type="ECO:0008006" key="11">
    <source>
        <dbReference type="Google" id="ProtNLM"/>
    </source>
</evidence>
<reference evidence="9 10" key="1">
    <citation type="journal article" date="2016" name="Sci. Rep.">
        <title>Peltaster fructicola genome reveals evolution from an invasive phytopathogen to an ectophytic parasite.</title>
        <authorList>
            <person name="Xu C."/>
            <person name="Chen H."/>
            <person name="Gleason M.L."/>
            <person name="Xu J.R."/>
            <person name="Liu H."/>
            <person name="Zhang R."/>
            <person name="Sun G."/>
        </authorList>
    </citation>
    <scope>NUCLEOTIDE SEQUENCE [LARGE SCALE GENOMIC DNA]</scope>
    <source>
        <strain evidence="9 10">LNHT1506</strain>
    </source>
</reference>
<dbReference type="EMBL" id="CP051141">
    <property type="protein sequence ID" value="QIW99405.1"/>
    <property type="molecule type" value="Genomic_DNA"/>
</dbReference>
<dbReference type="PANTHER" id="PTHR46206">
    <property type="entry name" value="CYTOCHROME P450"/>
    <property type="match status" value="1"/>
</dbReference>
<comment type="similarity">
    <text evidence="2">Belongs to the cytochrome P450 family.</text>
</comment>